<name>A0A2I0AHT9_9ASPA</name>
<dbReference type="EMBL" id="KZ451980">
    <property type="protein sequence ID" value="PKA55124.1"/>
    <property type="molecule type" value="Genomic_DNA"/>
</dbReference>
<reference evidence="1 2" key="1">
    <citation type="journal article" date="2017" name="Nature">
        <title>The Apostasia genome and the evolution of orchids.</title>
        <authorList>
            <person name="Zhang G.Q."/>
            <person name="Liu K.W."/>
            <person name="Li Z."/>
            <person name="Lohaus R."/>
            <person name="Hsiao Y.Y."/>
            <person name="Niu S.C."/>
            <person name="Wang J.Y."/>
            <person name="Lin Y.C."/>
            <person name="Xu Q."/>
            <person name="Chen L.J."/>
            <person name="Yoshida K."/>
            <person name="Fujiwara S."/>
            <person name="Wang Z.W."/>
            <person name="Zhang Y.Q."/>
            <person name="Mitsuda N."/>
            <person name="Wang M."/>
            <person name="Liu G.H."/>
            <person name="Pecoraro L."/>
            <person name="Huang H.X."/>
            <person name="Xiao X.J."/>
            <person name="Lin M."/>
            <person name="Wu X.Y."/>
            <person name="Wu W.L."/>
            <person name="Chen Y.Y."/>
            <person name="Chang S.B."/>
            <person name="Sakamoto S."/>
            <person name="Ohme-Takagi M."/>
            <person name="Yagi M."/>
            <person name="Zeng S.J."/>
            <person name="Shen C.Y."/>
            <person name="Yeh C.M."/>
            <person name="Luo Y.B."/>
            <person name="Tsai W.C."/>
            <person name="Van de Peer Y."/>
            <person name="Liu Z.J."/>
        </authorList>
    </citation>
    <scope>NUCLEOTIDE SEQUENCE [LARGE SCALE GENOMIC DNA]</scope>
    <source>
        <strain evidence="2">cv. Shenzhen</strain>
        <tissue evidence="1">Stem</tissue>
    </source>
</reference>
<evidence type="ECO:0000313" key="2">
    <source>
        <dbReference type="Proteomes" id="UP000236161"/>
    </source>
</evidence>
<dbReference type="Proteomes" id="UP000236161">
    <property type="component" value="Unassembled WGS sequence"/>
</dbReference>
<protein>
    <submittedName>
        <fullName evidence="1">Uncharacterized protein</fullName>
    </submittedName>
</protein>
<dbReference type="AlphaFoldDB" id="A0A2I0AHT9"/>
<proteinExistence type="predicted"/>
<gene>
    <name evidence="1" type="ORF">AXF42_Ash003761</name>
</gene>
<evidence type="ECO:0000313" key="1">
    <source>
        <dbReference type="EMBL" id="PKA55124.1"/>
    </source>
</evidence>
<organism evidence="1 2">
    <name type="scientific">Apostasia shenzhenica</name>
    <dbReference type="NCBI Taxonomy" id="1088818"/>
    <lineage>
        <taxon>Eukaryota</taxon>
        <taxon>Viridiplantae</taxon>
        <taxon>Streptophyta</taxon>
        <taxon>Embryophyta</taxon>
        <taxon>Tracheophyta</taxon>
        <taxon>Spermatophyta</taxon>
        <taxon>Magnoliopsida</taxon>
        <taxon>Liliopsida</taxon>
        <taxon>Asparagales</taxon>
        <taxon>Orchidaceae</taxon>
        <taxon>Apostasioideae</taxon>
        <taxon>Apostasia</taxon>
    </lineage>
</organism>
<keyword evidence="2" id="KW-1185">Reference proteome</keyword>
<sequence length="72" mass="8080">MLVAEVWLCESYTRDSFGQISTRMLSCLWRNALNASTTLTCIGSPPTISNPSIRLGPSLFWGWTSWAQCLRP</sequence>
<accession>A0A2I0AHT9</accession>